<organism evidence="18 19">
    <name type="scientific">Rotaria socialis</name>
    <dbReference type="NCBI Taxonomy" id="392032"/>
    <lineage>
        <taxon>Eukaryota</taxon>
        <taxon>Metazoa</taxon>
        <taxon>Spiralia</taxon>
        <taxon>Gnathifera</taxon>
        <taxon>Rotifera</taxon>
        <taxon>Eurotatoria</taxon>
        <taxon>Bdelloidea</taxon>
        <taxon>Philodinida</taxon>
        <taxon>Philodinidae</taxon>
        <taxon>Rotaria</taxon>
    </lineage>
</organism>
<evidence type="ECO:0000256" key="8">
    <source>
        <dbReference type="ARBA" id="ARBA00022741"/>
    </source>
</evidence>
<comment type="cofactor">
    <cofactor evidence="1">
        <name>[4Fe-4S] cluster</name>
        <dbReference type="ChEBI" id="CHEBI:49883"/>
    </cofactor>
</comment>
<dbReference type="SFLD" id="SFLDG01067">
    <property type="entry name" value="SPASM/twitch_domain_containing"/>
    <property type="match status" value="1"/>
</dbReference>
<dbReference type="EMBL" id="CAJOBR010004331">
    <property type="protein sequence ID" value="CAF4777010.1"/>
    <property type="molecule type" value="Genomic_DNA"/>
</dbReference>
<dbReference type="GO" id="GO:0005829">
    <property type="term" value="C:cytosol"/>
    <property type="evidence" value="ECO:0007669"/>
    <property type="project" value="TreeGrafter"/>
</dbReference>
<dbReference type="InterPro" id="IPR013785">
    <property type="entry name" value="Aldolase_TIM"/>
</dbReference>
<dbReference type="InterPro" id="IPR019539">
    <property type="entry name" value="GalKase_N"/>
</dbReference>
<feature type="domain" description="GHMP kinase N-terminal" evidence="12">
    <location>
        <begin position="1580"/>
        <end position="1672"/>
    </location>
</feature>
<dbReference type="Proteomes" id="UP000663848">
    <property type="component" value="Unassembled WGS sequence"/>
</dbReference>
<keyword evidence="11" id="KW-0411">Iron-sulfur</keyword>
<evidence type="ECO:0000256" key="2">
    <source>
        <dbReference type="ARBA" id="ARBA00022485"/>
    </source>
</evidence>
<evidence type="ECO:0000259" key="13">
    <source>
        <dbReference type="Pfam" id="PF00534"/>
    </source>
</evidence>
<keyword evidence="7" id="KW-0479">Metal-binding</keyword>
<evidence type="ECO:0000313" key="19">
    <source>
        <dbReference type="Proteomes" id="UP000663848"/>
    </source>
</evidence>
<dbReference type="Gene3D" id="3.40.50.2000">
    <property type="entry name" value="Glycogen Phosphorylase B"/>
    <property type="match status" value="2"/>
</dbReference>
<dbReference type="GO" id="GO:0051536">
    <property type="term" value="F:iron-sulfur cluster binding"/>
    <property type="evidence" value="ECO:0007669"/>
    <property type="project" value="UniProtKB-KW"/>
</dbReference>
<evidence type="ECO:0000256" key="1">
    <source>
        <dbReference type="ARBA" id="ARBA00001966"/>
    </source>
</evidence>
<evidence type="ECO:0000256" key="7">
    <source>
        <dbReference type="ARBA" id="ARBA00022723"/>
    </source>
</evidence>
<keyword evidence="5" id="KW-0808">Transferase</keyword>
<dbReference type="PANTHER" id="PTHR10457">
    <property type="entry name" value="MEVALONATE KINASE/GALACTOKINASE"/>
    <property type="match status" value="1"/>
</dbReference>
<dbReference type="InterPro" id="IPR058240">
    <property type="entry name" value="rSAM_sf"/>
</dbReference>
<dbReference type="GO" id="GO:0046872">
    <property type="term" value="F:metal ion binding"/>
    <property type="evidence" value="ECO:0007669"/>
    <property type="project" value="UniProtKB-KW"/>
</dbReference>
<accession>A0A821N2U8</accession>
<feature type="domain" description="Glycosyl transferase family 1" evidence="13">
    <location>
        <begin position="279"/>
        <end position="449"/>
    </location>
</feature>
<keyword evidence="6" id="KW-0949">S-adenosyl-L-methionine</keyword>
<reference evidence="18" key="1">
    <citation type="submission" date="2021-02" db="EMBL/GenBank/DDBJ databases">
        <authorList>
            <person name="Nowell W R."/>
        </authorList>
    </citation>
    <scope>NUCLEOTIDE SEQUENCE</scope>
</reference>
<dbReference type="InterPro" id="IPR016461">
    <property type="entry name" value="COMT-like"/>
</dbReference>
<evidence type="ECO:0000259" key="16">
    <source>
        <dbReference type="Pfam" id="PF10509"/>
    </source>
</evidence>
<dbReference type="InterPro" id="IPR001296">
    <property type="entry name" value="Glyco_trans_1"/>
</dbReference>
<feature type="domain" description="4Fe4S-binding SPASM" evidence="17">
    <location>
        <begin position="770"/>
        <end position="837"/>
    </location>
</feature>
<sequence>MARFLTNNGNIHRAFFSNSSVVQTLIKKPSVLLINHGYPPLFNAGSEVYTQTLAVWLKRSEKTSAVSIISREQDPFRSDFLIRQTQDEHDSSIPIFLINHAREAPYQRFVNNDIEHCFEDICQNLHTKPNIVHFGHLNHLSLTLPQRAKDILGAKVIYTLHDYWLMCPRGQFLISGVASAFNNQEPYELCKSQEDKKCASKCFTSRFASGTMANKDHETDYWAWWINERMRTVRQTCDAIDMFIAPSLHLKKRFIDEFDLPSEKVKYLPYGFDRSILANRQRIRALNDPLTFGYIGRHSPSKGINLLFEAAKEIVQNDSQLANQFRIVIYGRSDPTTTTNLQAMANAAGVSVEWRSEYKNSEIVQRVFNHVDYIVVPSIWDENSPLVIHEAQQCGVPVITANQGGMSELVKDGVNGLTFTHRNASSLAKALLQAVQQPNLLDRFSQYSYLYSNDRQVPSIESHVDQLIDLYSTLTKSQVEEQENLQPKPIDSLRAPRRITFDTNPDDCNFSCIMCEQHSEHSPHQKARKEAKIRRRRMDFDIIKQVVAETASLGLQEIIPSTMGEPLMYRDAKGRTFEDIIKLCRDYNIKLNLTTNGSFFSPQGHSVTEWAHLLMPVLSDVKFSWNGITQTTQERVMKNSKLDKQLKNLIEFLRVRDDFANQGKNRATVTLQLTFMEINLLEIPQIVKFGISLGVDRIKGHHLWAHFKQIKEQNLRRSPEAIRRWNQCVLECKNIARQYLLPTGKQIKLENFFELSEQSGSSSIHPQSVCPFLGREAWINHSGRYDPCCAPDQERLSLGTFGHVQNSNENLMKIWTSDAYKNLVNNYTKYSLCQNCNMRKPPELKWTYSRVSSCGTYHICLNAQQPLYKYRFKNVLPFHSPGLAPVLDQTGRAFHINEHGEHVYSQRFDRTFGFYEDLAVVQKGNHWYHITDQGSPAYRSVWQWCGNFQSNRCSVRDFNLKYYHIDRVGRIVSGPHSYAGDFREGSAVIRSSIDGLFRAIDENGDFLHSSSKTTSFFDLDIYHKGLARARDENGWFFIDRAGVDIGQGRRYRQIENFYNGQALVQLLHDGSRCIIDEQHRILARLDNCQDESRADIEHISKSYWPSFALKIGLDQKTNLLQVDHQSNDYKSNLREQIQQVWTELGFLKLSSDQKTFTVTDRGHLLFDRNSITRDRACYWLRDQHISAWLPTFDFQNQSSSNVDVFSEIAKTPDLVALTQRVLNSYADQDWHGITSVLPTELFRASSVVDLGGGVGALLREISKHCVNQRLICIDRPEVIRLASTHPKIEFLSGDLFSGALPSSDFYFLSRVLHDWPDEKVKLILNRIPAEYLCVIEREVDVHINQHALLSLHMFLLHGAKERPRQEWDKLFSATNWSVQSRVPFSGHTITLAKRDATIKDILPSTFARRKTCVHGNRYDIGNPKEYYRTFRAFAFEEKQPLQQTSTMSKAWPLVQRIDKLRTLFSLSKKPIYSASAPGRLDVMGGFADYSGSHVLQYPIAQNTHAFVQVSNTDTVHMISIQTDCVDCETINKNNLTVWEREIPMNLLLDHTNTLRQRLENWYNQQQNSIPSNDEPINWPNYIVGILSQLIDKIDRAVIPIGFNIVIISDVPCNKGVASSAALEVAVARAASECLNLDHSISNTELALLCQYVENHIVGSSCGFMDQMTCAHGYAHNLFSLLCQHTPNPPFHNFLLPANIQLFGIDSGVKRSTAGAAYRRVRTAAFMGKKLMNLPNNISHLCQISLSKFNNQYRMLLPEKMPGSNFIASLHLDPLTQIDPNEIYPVRAATSHPIEENFRVQLFEQLLNTDQHL</sequence>
<name>A0A821N2U8_9BILA</name>
<evidence type="ECO:0000259" key="15">
    <source>
        <dbReference type="Pfam" id="PF04055"/>
    </source>
</evidence>
<evidence type="ECO:0000256" key="4">
    <source>
        <dbReference type="ARBA" id="ARBA00022676"/>
    </source>
</evidence>
<evidence type="ECO:0000259" key="17">
    <source>
        <dbReference type="Pfam" id="PF13186"/>
    </source>
</evidence>
<dbReference type="InterPro" id="IPR034391">
    <property type="entry name" value="AdoMet-like_SPASM_containing"/>
</dbReference>
<feature type="domain" description="Radical SAM core" evidence="15">
    <location>
        <begin position="507"/>
        <end position="649"/>
    </location>
</feature>
<evidence type="ECO:0000256" key="10">
    <source>
        <dbReference type="ARBA" id="ARBA00023004"/>
    </source>
</evidence>
<keyword evidence="3" id="KW-0489">Methyltransferase</keyword>
<dbReference type="CDD" id="cd02440">
    <property type="entry name" value="AdoMet_MTases"/>
    <property type="match status" value="1"/>
</dbReference>
<dbReference type="GO" id="GO:0008171">
    <property type="term" value="F:O-methyltransferase activity"/>
    <property type="evidence" value="ECO:0007669"/>
    <property type="project" value="InterPro"/>
</dbReference>
<feature type="domain" description="O-methyltransferase C-terminal" evidence="14">
    <location>
        <begin position="1239"/>
        <end position="1374"/>
    </location>
</feature>
<evidence type="ECO:0000256" key="11">
    <source>
        <dbReference type="ARBA" id="ARBA00023014"/>
    </source>
</evidence>
<dbReference type="GO" id="GO:0032259">
    <property type="term" value="P:methylation"/>
    <property type="evidence" value="ECO:0007669"/>
    <property type="project" value="UniProtKB-KW"/>
</dbReference>
<evidence type="ECO:0000256" key="3">
    <source>
        <dbReference type="ARBA" id="ARBA00022603"/>
    </source>
</evidence>
<evidence type="ECO:0000256" key="5">
    <source>
        <dbReference type="ARBA" id="ARBA00022679"/>
    </source>
</evidence>
<feature type="domain" description="Galactokinase N-terminal" evidence="16">
    <location>
        <begin position="1469"/>
        <end position="1508"/>
    </location>
</feature>
<dbReference type="Pfam" id="PF10509">
    <property type="entry name" value="GalKase_gal_bdg"/>
    <property type="match status" value="1"/>
</dbReference>
<dbReference type="Pfam" id="PF00891">
    <property type="entry name" value="Methyltransf_2"/>
    <property type="match status" value="1"/>
</dbReference>
<dbReference type="InterPro" id="IPR006204">
    <property type="entry name" value="GHMP_kinase_N_dom"/>
</dbReference>
<dbReference type="SUPFAM" id="SSF53335">
    <property type="entry name" value="S-adenosyl-L-methionine-dependent methyltransferases"/>
    <property type="match status" value="1"/>
</dbReference>
<dbReference type="GO" id="GO:0005524">
    <property type="term" value="F:ATP binding"/>
    <property type="evidence" value="ECO:0007669"/>
    <property type="project" value="UniProtKB-KW"/>
</dbReference>
<evidence type="ECO:0000256" key="6">
    <source>
        <dbReference type="ARBA" id="ARBA00022691"/>
    </source>
</evidence>
<evidence type="ECO:0000313" key="18">
    <source>
        <dbReference type="EMBL" id="CAF4777010.1"/>
    </source>
</evidence>
<dbReference type="CDD" id="cd01335">
    <property type="entry name" value="Radical_SAM"/>
    <property type="match status" value="1"/>
</dbReference>
<dbReference type="SUPFAM" id="SSF54211">
    <property type="entry name" value="Ribosomal protein S5 domain 2-like"/>
    <property type="match status" value="1"/>
</dbReference>
<keyword evidence="9" id="KW-0067">ATP-binding</keyword>
<dbReference type="Pfam" id="PF04055">
    <property type="entry name" value="Radical_SAM"/>
    <property type="match status" value="1"/>
</dbReference>
<keyword evidence="2" id="KW-0004">4Fe-4S</keyword>
<protein>
    <submittedName>
        <fullName evidence="18">Uncharacterized protein</fullName>
    </submittedName>
</protein>
<dbReference type="SFLD" id="SFLDG01387">
    <property type="entry name" value="BtrN-like_SPASM_domain_contain"/>
    <property type="match status" value="1"/>
</dbReference>
<proteinExistence type="predicted"/>
<keyword evidence="4" id="KW-0328">Glycosyltransferase</keyword>
<dbReference type="Pfam" id="PF13186">
    <property type="entry name" value="SPASM"/>
    <property type="match status" value="1"/>
</dbReference>
<dbReference type="Gene3D" id="3.40.50.150">
    <property type="entry name" value="Vaccinia Virus protein VP39"/>
    <property type="match status" value="1"/>
</dbReference>
<dbReference type="Pfam" id="PF00534">
    <property type="entry name" value="Glycos_transf_1"/>
    <property type="match status" value="1"/>
</dbReference>
<dbReference type="SUPFAM" id="SSF53756">
    <property type="entry name" value="UDP-Glycosyltransferase/glycogen phosphorylase"/>
    <property type="match status" value="1"/>
</dbReference>
<dbReference type="Gene3D" id="3.30.230.10">
    <property type="match status" value="1"/>
</dbReference>
<dbReference type="InterPro" id="IPR023885">
    <property type="entry name" value="4Fe4S-binding_SPASM_dom"/>
</dbReference>
<dbReference type="SFLD" id="SFLDS00029">
    <property type="entry name" value="Radical_SAM"/>
    <property type="match status" value="1"/>
</dbReference>
<dbReference type="GO" id="GO:0006012">
    <property type="term" value="P:galactose metabolic process"/>
    <property type="evidence" value="ECO:0007669"/>
    <property type="project" value="TreeGrafter"/>
</dbReference>
<dbReference type="InterPro" id="IPR014721">
    <property type="entry name" value="Ribsml_uS5_D2-typ_fold_subgr"/>
</dbReference>
<feature type="non-terminal residue" evidence="18">
    <location>
        <position position="1812"/>
    </location>
</feature>
<comment type="caution">
    <text evidence="18">The sequence shown here is derived from an EMBL/GenBank/DDBJ whole genome shotgun (WGS) entry which is preliminary data.</text>
</comment>
<dbReference type="InterPro" id="IPR007197">
    <property type="entry name" value="rSAM"/>
</dbReference>
<dbReference type="InterPro" id="IPR020568">
    <property type="entry name" value="Ribosomal_Su5_D2-typ_SF"/>
</dbReference>
<evidence type="ECO:0000256" key="9">
    <source>
        <dbReference type="ARBA" id="ARBA00022840"/>
    </source>
</evidence>
<dbReference type="CDD" id="cd21109">
    <property type="entry name" value="SPASM"/>
    <property type="match status" value="1"/>
</dbReference>
<dbReference type="Pfam" id="PF00288">
    <property type="entry name" value="GHMP_kinases_N"/>
    <property type="match status" value="1"/>
</dbReference>
<evidence type="ECO:0000259" key="12">
    <source>
        <dbReference type="Pfam" id="PF00288"/>
    </source>
</evidence>
<dbReference type="GO" id="GO:0016757">
    <property type="term" value="F:glycosyltransferase activity"/>
    <property type="evidence" value="ECO:0007669"/>
    <property type="project" value="UniProtKB-KW"/>
</dbReference>
<dbReference type="Gene3D" id="3.20.20.70">
    <property type="entry name" value="Aldolase class I"/>
    <property type="match status" value="1"/>
</dbReference>
<dbReference type="SUPFAM" id="SSF102114">
    <property type="entry name" value="Radical SAM enzymes"/>
    <property type="match status" value="1"/>
</dbReference>
<evidence type="ECO:0000259" key="14">
    <source>
        <dbReference type="Pfam" id="PF00891"/>
    </source>
</evidence>
<dbReference type="PROSITE" id="PS51683">
    <property type="entry name" value="SAM_OMT_II"/>
    <property type="match status" value="1"/>
</dbReference>
<keyword evidence="8" id="KW-0547">Nucleotide-binding</keyword>
<gene>
    <name evidence="18" type="ORF">QYT958_LOCUS22496</name>
</gene>
<dbReference type="PRINTS" id="PR00959">
    <property type="entry name" value="MEVGALKINASE"/>
</dbReference>
<dbReference type="GO" id="GO:0004335">
    <property type="term" value="F:galactokinase activity"/>
    <property type="evidence" value="ECO:0007669"/>
    <property type="project" value="TreeGrafter"/>
</dbReference>
<dbReference type="InterPro" id="IPR029063">
    <property type="entry name" value="SAM-dependent_MTases_sf"/>
</dbReference>
<dbReference type="InterPro" id="IPR001077">
    <property type="entry name" value="COMT_C"/>
</dbReference>
<dbReference type="PANTHER" id="PTHR10457:SF35">
    <property type="entry name" value="L-ARABINOKINASE"/>
    <property type="match status" value="1"/>
</dbReference>
<keyword evidence="10" id="KW-0408">Iron</keyword>